<dbReference type="CDD" id="cd00268">
    <property type="entry name" value="DEADc"/>
    <property type="match status" value="1"/>
</dbReference>
<evidence type="ECO:0000256" key="1">
    <source>
        <dbReference type="ARBA" id="ARBA00012552"/>
    </source>
</evidence>
<accession>A0A148KKS3</accession>
<evidence type="ECO:0000313" key="15">
    <source>
        <dbReference type="EMBL" id="KXI26858.1"/>
    </source>
</evidence>
<evidence type="ECO:0000313" key="16">
    <source>
        <dbReference type="Proteomes" id="UP000070299"/>
    </source>
</evidence>
<feature type="short sequence motif" description="Q motif" evidence="10">
    <location>
        <begin position="3"/>
        <end position="31"/>
    </location>
</feature>
<feature type="domain" description="Helicase C-terminal" evidence="13">
    <location>
        <begin position="215"/>
        <end position="380"/>
    </location>
</feature>
<dbReference type="Gene3D" id="3.30.70.330">
    <property type="match status" value="1"/>
</dbReference>
<dbReference type="RefSeq" id="WP_068382380.1">
    <property type="nucleotide sequence ID" value="NZ_LSNE01000020.1"/>
</dbReference>
<dbReference type="GO" id="GO:0005524">
    <property type="term" value="F:ATP binding"/>
    <property type="evidence" value="ECO:0007669"/>
    <property type="project" value="UniProtKB-KW"/>
</dbReference>
<evidence type="ECO:0000256" key="8">
    <source>
        <dbReference type="ARBA" id="ARBA00047984"/>
    </source>
</evidence>
<keyword evidence="5 11" id="KW-0347">Helicase</keyword>
<dbReference type="PANTHER" id="PTHR47959:SF1">
    <property type="entry name" value="ATP-DEPENDENT RNA HELICASE DBPA"/>
    <property type="match status" value="1"/>
</dbReference>
<dbReference type="Pfam" id="PF00270">
    <property type="entry name" value="DEAD"/>
    <property type="match status" value="1"/>
</dbReference>
<dbReference type="GO" id="GO:0042255">
    <property type="term" value="P:ribosome assembly"/>
    <property type="evidence" value="ECO:0007669"/>
    <property type="project" value="UniProtKB-ARBA"/>
</dbReference>
<dbReference type="Proteomes" id="UP000070299">
    <property type="component" value="Unassembled WGS sequence"/>
</dbReference>
<comment type="caution">
    <text evidence="15">The sequence shown here is derived from an EMBL/GenBank/DDBJ whole genome shotgun (WGS) entry which is preliminary data.</text>
</comment>
<dbReference type="CDD" id="cd18787">
    <property type="entry name" value="SF2_C_DEAD"/>
    <property type="match status" value="1"/>
</dbReference>
<evidence type="ECO:0000259" key="12">
    <source>
        <dbReference type="PROSITE" id="PS51192"/>
    </source>
</evidence>
<proteinExistence type="inferred from homology"/>
<dbReference type="InterPro" id="IPR027417">
    <property type="entry name" value="P-loop_NTPase"/>
</dbReference>
<dbReference type="SMART" id="SM00487">
    <property type="entry name" value="DEXDc"/>
    <property type="match status" value="1"/>
</dbReference>
<dbReference type="SMART" id="SM00490">
    <property type="entry name" value="HELICc"/>
    <property type="match status" value="1"/>
</dbReference>
<dbReference type="InterPro" id="IPR014001">
    <property type="entry name" value="Helicase_ATP-bd"/>
</dbReference>
<dbReference type="GO" id="GO:0005829">
    <property type="term" value="C:cytosol"/>
    <property type="evidence" value="ECO:0007669"/>
    <property type="project" value="TreeGrafter"/>
</dbReference>
<evidence type="ECO:0000256" key="11">
    <source>
        <dbReference type="RuleBase" id="RU000492"/>
    </source>
</evidence>
<dbReference type="PROSITE" id="PS00039">
    <property type="entry name" value="DEAD_ATP_HELICASE"/>
    <property type="match status" value="1"/>
</dbReference>
<dbReference type="Gene3D" id="3.40.50.300">
    <property type="entry name" value="P-loop containing nucleotide triphosphate hydrolases"/>
    <property type="match status" value="2"/>
</dbReference>
<dbReference type="InterPro" id="IPR001650">
    <property type="entry name" value="Helicase_C-like"/>
</dbReference>
<dbReference type="PROSITE" id="PS51194">
    <property type="entry name" value="HELICASE_CTER"/>
    <property type="match status" value="1"/>
</dbReference>
<feature type="domain" description="DEAD-box RNA helicase Q" evidence="14">
    <location>
        <begin position="3"/>
        <end position="31"/>
    </location>
</feature>
<evidence type="ECO:0000259" key="14">
    <source>
        <dbReference type="PROSITE" id="PS51195"/>
    </source>
</evidence>
<dbReference type="NCBIfam" id="NF008744">
    <property type="entry name" value="PRK11776.1"/>
    <property type="match status" value="1"/>
</dbReference>
<evidence type="ECO:0000256" key="9">
    <source>
        <dbReference type="ARBA" id="ARBA00074363"/>
    </source>
</evidence>
<keyword evidence="4 11" id="KW-0378">Hydrolase</keyword>
<dbReference type="Pfam" id="PF00271">
    <property type="entry name" value="Helicase_C"/>
    <property type="match status" value="1"/>
</dbReference>
<evidence type="ECO:0000256" key="2">
    <source>
        <dbReference type="ARBA" id="ARBA00022490"/>
    </source>
</evidence>
<dbReference type="GO" id="GO:0016787">
    <property type="term" value="F:hydrolase activity"/>
    <property type="evidence" value="ECO:0007669"/>
    <property type="project" value="UniProtKB-KW"/>
</dbReference>
<dbReference type="InterPro" id="IPR044742">
    <property type="entry name" value="DEAD/DEAH_RhlB"/>
</dbReference>
<dbReference type="InterPro" id="IPR011545">
    <property type="entry name" value="DEAD/DEAH_box_helicase_dom"/>
</dbReference>
<keyword evidence="6 11" id="KW-0067">ATP-binding</keyword>
<dbReference type="PANTHER" id="PTHR47959">
    <property type="entry name" value="ATP-DEPENDENT RNA HELICASE RHLE-RELATED"/>
    <property type="match status" value="1"/>
</dbReference>
<dbReference type="InterPro" id="IPR012677">
    <property type="entry name" value="Nucleotide-bd_a/b_plait_sf"/>
</dbReference>
<evidence type="ECO:0000256" key="3">
    <source>
        <dbReference type="ARBA" id="ARBA00022741"/>
    </source>
</evidence>
<dbReference type="PROSITE" id="PS51195">
    <property type="entry name" value="Q_MOTIF"/>
    <property type="match status" value="1"/>
</dbReference>
<evidence type="ECO:0000256" key="5">
    <source>
        <dbReference type="ARBA" id="ARBA00022806"/>
    </source>
</evidence>
<comment type="catalytic activity">
    <reaction evidence="8">
        <text>ATP + H2O = ADP + phosphate + H(+)</text>
        <dbReference type="Rhea" id="RHEA:13065"/>
        <dbReference type="ChEBI" id="CHEBI:15377"/>
        <dbReference type="ChEBI" id="CHEBI:15378"/>
        <dbReference type="ChEBI" id="CHEBI:30616"/>
        <dbReference type="ChEBI" id="CHEBI:43474"/>
        <dbReference type="ChEBI" id="CHEBI:456216"/>
        <dbReference type="EC" id="3.6.4.13"/>
    </reaction>
</comment>
<feature type="domain" description="Helicase ATP-binding" evidence="12">
    <location>
        <begin position="34"/>
        <end position="205"/>
    </location>
</feature>
<protein>
    <recommendedName>
        <fullName evidence="9">DEAD-box ATP-dependent RNA helicase RhpA</fullName>
        <ecNumber evidence="1">3.6.4.13</ecNumber>
    </recommendedName>
</protein>
<dbReference type="InterPro" id="IPR000629">
    <property type="entry name" value="RNA-helicase_DEAD-box_CS"/>
</dbReference>
<dbReference type="InterPro" id="IPR005580">
    <property type="entry name" value="DbpA/CsdA_RNA-bd_dom"/>
</dbReference>
<dbReference type="SUPFAM" id="SSF52540">
    <property type="entry name" value="P-loop containing nucleoside triphosphate hydrolases"/>
    <property type="match status" value="1"/>
</dbReference>
<dbReference type="EMBL" id="LSNE01000020">
    <property type="protein sequence ID" value="KXI26858.1"/>
    <property type="molecule type" value="Genomic_DNA"/>
</dbReference>
<dbReference type="CDD" id="cd12501">
    <property type="entry name" value="RRM_EcDbpA_like"/>
    <property type="match status" value="1"/>
</dbReference>
<dbReference type="AlphaFoldDB" id="A0A148KKS3"/>
<dbReference type="GO" id="GO:0009266">
    <property type="term" value="P:response to temperature stimulus"/>
    <property type="evidence" value="ECO:0007669"/>
    <property type="project" value="UniProtKB-ARBA"/>
</dbReference>
<dbReference type="EC" id="3.6.4.13" evidence="1"/>
<dbReference type="OrthoDB" id="9805696at2"/>
<name>A0A148KKS3_9ALTE</name>
<dbReference type="FunFam" id="3.40.50.300:FF:000108">
    <property type="entry name" value="ATP-dependent RNA helicase RhlE"/>
    <property type="match status" value="1"/>
</dbReference>
<evidence type="ECO:0000259" key="13">
    <source>
        <dbReference type="PROSITE" id="PS51194"/>
    </source>
</evidence>
<evidence type="ECO:0000256" key="10">
    <source>
        <dbReference type="PROSITE-ProRule" id="PRU00552"/>
    </source>
</evidence>
<dbReference type="InterPro" id="IPR050079">
    <property type="entry name" value="DEAD_box_RNA_helicase"/>
</dbReference>
<keyword evidence="3 11" id="KW-0547">Nucleotide-binding</keyword>
<organism evidence="15 16">
    <name type="scientific">Paraglaciecola hydrolytica</name>
    <dbReference type="NCBI Taxonomy" id="1799789"/>
    <lineage>
        <taxon>Bacteria</taxon>
        <taxon>Pseudomonadati</taxon>
        <taxon>Pseudomonadota</taxon>
        <taxon>Gammaproteobacteria</taxon>
        <taxon>Alteromonadales</taxon>
        <taxon>Alteromonadaceae</taxon>
        <taxon>Paraglaciecola</taxon>
    </lineage>
</organism>
<gene>
    <name evidence="15" type="ORF">AX660_03580</name>
</gene>
<dbReference type="PROSITE" id="PS51192">
    <property type="entry name" value="HELICASE_ATP_BIND_1"/>
    <property type="match status" value="1"/>
</dbReference>
<dbReference type="GO" id="GO:0003724">
    <property type="term" value="F:RNA helicase activity"/>
    <property type="evidence" value="ECO:0007669"/>
    <property type="project" value="UniProtKB-EC"/>
</dbReference>
<evidence type="ECO:0000256" key="7">
    <source>
        <dbReference type="ARBA" id="ARBA00038437"/>
    </source>
</evidence>
<dbReference type="STRING" id="1799789.AX660_03580"/>
<dbReference type="GO" id="GO:0003676">
    <property type="term" value="F:nucleic acid binding"/>
    <property type="evidence" value="ECO:0007669"/>
    <property type="project" value="InterPro"/>
</dbReference>
<sequence>MNKEFASLGLKPALLDNLETLGFTQMTDIQAGSLPAILQGKDVVAKAKTGSGKTAAFGLGLLQNLQVERFRIQSLVLCPTRELAEQVAEEIRRLARGIHNIKVLTLCGGVPMGPQIGSLEHGAHIIVGTPGRIIDHLSRQRLDLSEVNTLVLDEADRMLDMGFEDEMASVIRHIPTNRQTLLFSATYPDTIAQISAQVQTNPVQVSVDAAHDTSSIEQIFFEVDEAHRIQAVAALLSHYQPESAIIFCNTKIACQEVADELISLGVSALALHGDLEQKDRTQVLTRFANKSASVLIATDVASRGLDVKEVNAVISYQITPDPEVHIHRIGRTGRADAKGLALTLVSPKEMARANAIEDYQGSKVKWLGIQSIRFHQNRLVEPEFVTICIDGGKKDKLRPGDILGALTKDAEVPNDDVGKINVTTTHTYVAIKTRSVKRSLKQFNEGKLKGRKFKARKLG</sequence>
<keyword evidence="2" id="KW-0963">Cytoplasm</keyword>
<dbReference type="InterPro" id="IPR014014">
    <property type="entry name" value="RNA_helicase_DEAD_Q_motif"/>
</dbReference>
<dbReference type="Pfam" id="PF03880">
    <property type="entry name" value="DbpA"/>
    <property type="match status" value="1"/>
</dbReference>
<comment type="similarity">
    <text evidence="7 11">Belongs to the DEAD box helicase family.</text>
</comment>
<evidence type="ECO:0000256" key="6">
    <source>
        <dbReference type="ARBA" id="ARBA00022840"/>
    </source>
</evidence>
<reference evidence="16" key="1">
    <citation type="submission" date="2016-02" db="EMBL/GenBank/DDBJ databases">
        <authorList>
            <person name="Schultz-Johansen M."/>
            <person name="Glaring M.A."/>
            <person name="Bech P.K."/>
            <person name="Stougaard P."/>
        </authorList>
    </citation>
    <scope>NUCLEOTIDE SEQUENCE [LARGE SCALE GENOMIC DNA]</scope>
    <source>
        <strain evidence="16">S66</strain>
    </source>
</reference>
<evidence type="ECO:0000256" key="4">
    <source>
        <dbReference type="ARBA" id="ARBA00022801"/>
    </source>
</evidence>
<keyword evidence="16" id="KW-1185">Reference proteome</keyword>